<dbReference type="EMBL" id="UINC01070262">
    <property type="protein sequence ID" value="SVC04274.1"/>
    <property type="molecule type" value="Genomic_DNA"/>
</dbReference>
<feature type="transmembrane region" description="Helical" evidence="1">
    <location>
        <begin position="149"/>
        <end position="169"/>
    </location>
</feature>
<accession>A0A382IWN8</accession>
<evidence type="ECO:0000256" key="1">
    <source>
        <dbReference type="SAM" id="Phobius"/>
    </source>
</evidence>
<evidence type="ECO:0000313" key="2">
    <source>
        <dbReference type="EMBL" id="SVC04274.1"/>
    </source>
</evidence>
<feature type="transmembrane region" description="Helical" evidence="1">
    <location>
        <begin position="118"/>
        <end position="137"/>
    </location>
</feature>
<keyword evidence="1" id="KW-0472">Membrane</keyword>
<proteinExistence type="predicted"/>
<keyword evidence="1" id="KW-1133">Transmembrane helix</keyword>
<protein>
    <recommendedName>
        <fullName evidence="3">Yip1 domain-containing protein</fullName>
    </recommendedName>
</protein>
<keyword evidence="1" id="KW-0812">Transmembrane</keyword>
<name>A0A382IWN8_9ZZZZ</name>
<feature type="transmembrane region" description="Helical" evidence="1">
    <location>
        <begin position="55"/>
        <end position="83"/>
    </location>
</feature>
<evidence type="ECO:0008006" key="3">
    <source>
        <dbReference type="Google" id="ProtNLM"/>
    </source>
</evidence>
<dbReference type="AlphaFoldDB" id="A0A382IWN8"/>
<gene>
    <name evidence="2" type="ORF">METZ01_LOCUS257128</name>
</gene>
<organism evidence="2">
    <name type="scientific">marine metagenome</name>
    <dbReference type="NCBI Taxonomy" id="408172"/>
    <lineage>
        <taxon>unclassified sequences</taxon>
        <taxon>metagenomes</taxon>
        <taxon>ecological metagenomes</taxon>
    </lineage>
</organism>
<reference evidence="2" key="1">
    <citation type="submission" date="2018-05" db="EMBL/GenBank/DDBJ databases">
        <authorList>
            <person name="Lanie J.A."/>
            <person name="Ng W.-L."/>
            <person name="Kazmierczak K.M."/>
            <person name="Andrzejewski T.M."/>
            <person name="Davidsen T.M."/>
            <person name="Wayne K.J."/>
            <person name="Tettelin H."/>
            <person name="Glass J.I."/>
            <person name="Rusch D."/>
            <person name="Podicherti R."/>
            <person name="Tsui H.-C.T."/>
            <person name="Winkler M.E."/>
        </authorList>
    </citation>
    <scope>NUCLEOTIDE SEQUENCE</scope>
</reference>
<feature type="transmembrane region" description="Helical" evidence="1">
    <location>
        <begin position="29"/>
        <end position="49"/>
    </location>
</feature>
<sequence length="181" mass="20028">MFTEFLNIIVRSLKLDKTLYKDNRNFGEAAIYFAGLIMILDGIAGAVAANTVVKTAIGISGLTAILTWLIWALFIFVIGVKLFPDKETKVPFKKILIAVGYAHSPGLLRFFAVTPDLMIPIIFLTQFWIFAGLIISTKQILSLKSNIKSFGIVFLSFLIIAFLSISFVMSRMNALPISTIS</sequence>